<comment type="function">
    <text evidence="5">Plays a key role in early steps of protein N-linked glycosylation by being involved in the conversion of polyprenol into dolichol. Acts as a polyprenal reductase that mediates the reduction of polyprenal into dolichal in a NADP-dependent mechanism. Dolichols are required for the synthesis of dolichol-linked monosaccharides and the oligosaccharide precursor used for N-glycosylation.</text>
</comment>
<keyword evidence="8" id="KW-1185">Reference proteome</keyword>
<dbReference type="FunCoup" id="A0A1J7J2U3">
    <property type="interactions" value="344"/>
</dbReference>
<comment type="similarity">
    <text evidence="5">Belongs to the steroid 5-alpha reductase family. Polyprenal reductase subfamily.</text>
</comment>
<keyword evidence="2 5" id="KW-0812">Transmembrane</keyword>
<gene>
    <name evidence="7" type="ORF">CONLIGDRAFT_652451</name>
</gene>
<protein>
    <recommendedName>
        <fullName evidence="5">Polyprenal reductase</fullName>
        <ecNumber evidence="5">1.3.1.94</ecNumber>
    </recommendedName>
</protein>
<dbReference type="Pfam" id="PF02544">
    <property type="entry name" value="Steroid_dh"/>
    <property type="match status" value="1"/>
</dbReference>
<feature type="domain" description="3-oxo-5-alpha-steroid 4-dehydrogenase C-terminal" evidence="6">
    <location>
        <begin position="178"/>
        <end position="295"/>
    </location>
</feature>
<dbReference type="EMBL" id="KV875094">
    <property type="protein sequence ID" value="OIW34094.1"/>
    <property type="molecule type" value="Genomic_DNA"/>
</dbReference>
<comment type="subcellular location">
    <subcellularLocation>
        <location evidence="1">Endomembrane system</location>
        <topology evidence="1">Multi-pass membrane protein</topology>
    </subcellularLocation>
    <subcellularLocation>
        <location evidence="5">Endoplasmic reticulum membrane</location>
    </subcellularLocation>
</comment>
<dbReference type="GO" id="GO:0160198">
    <property type="term" value="F:polyprenal reductase activity"/>
    <property type="evidence" value="ECO:0007669"/>
    <property type="project" value="UniProtKB-EC"/>
</dbReference>
<keyword evidence="5" id="KW-0256">Endoplasmic reticulum</keyword>
<proteinExistence type="inferred from homology"/>
<dbReference type="GO" id="GO:0016095">
    <property type="term" value="P:polyprenol catabolic process"/>
    <property type="evidence" value="ECO:0007669"/>
    <property type="project" value="UniProtKB-UniRule"/>
</dbReference>
<feature type="transmembrane region" description="Helical" evidence="5">
    <location>
        <begin position="156"/>
        <end position="177"/>
    </location>
</feature>
<dbReference type="AlphaFoldDB" id="A0A1J7J2U3"/>
<keyword evidence="4 5" id="KW-0472">Membrane</keyword>
<reference evidence="7 8" key="1">
    <citation type="submission" date="2016-10" db="EMBL/GenBank/DDBJ databases">
        <title>Draft genome sequence of Coniochaeta ligniaria NRRL30616, a lignocellulolytic fungus for bioabatement of inhibitors in plant biomass hydrolysates.</title>
        <authorList>
            <consortium name="DOE Joint Genome Institute"/>
            <person name="Jimenez D.J."/>
            <person name="Hector R.E."/>
            <person name="Riley R."/>
            <person name="Sun H."/>
            <person name="Grigoriev I.V."/>
            <person name="Van Elsas J.D."/>
            <person name="Nichols N.N."/>
        </authorList>
    </citation>
    <scope>NUCLEOTIDE SEQUENCE [LARGE SCALE GENOMIC DNA]</scope>
    <source>
        <strain evidence="7 8">NRRL 30616</strain>
    </source>
</reference>
<dbReference type="STRING" id="1408157.A0A1J7J2U3"/>
<dbReference type="GO" id="GO:0005789">
    <property type="term" value="C:endoplasmic reticulum membrane"/>
    <property type="evidence" value="ECO:0007669"/>
    <property type="project" value="UniProtKB-SubCell"/>
</dbReference>
<evidence type="ECO:0000256" key="5">
    <source>
        <dbReference type="RuleBase" id="RU367081"/>
    </source>
</evidence>
<dbReference type="OrthoDB" id="541710at2759"/>
<dbReference type="InParanoid" id="A0A1J7J2U3"/>
<dbReference type="EC" id="1.3.1.94" evidence="5"/>
<dbReference type="PANTHER" id="PTHR14624">
    <property type="entry name" value="DFG10 PROTEIN"/>
    <property type="match status" value="1"/>
</dbReference>
<comment type="pathway">
    <text evidence="5">Protein modification; protein glycosylation.</text>
</comment>
<dbReference type="UniPathway" id="UPA00378"/>
<evidence type="ECO:0000256" key="2">
    <source>
        <dbReference type="ARBA" id="ARBA00022692"/>
    </source>
</evidence>
<keyword evidence="5" id="KW-0560">Oxidoreductase</keyword>
<evidence type="ECO:0000259" key="6">
    <source>
        <dbReference type="Pfam" id="PF02544"/>
    </source>
</evidence>
<comment type="caution">
    <text evidence="5">Lacks conserved residue(s) required for the propagation of feature annotation.</text>
</comment>
<dbReference type="InterPro" id="IPR001104">
    <property type="entry name" value="3-oxo-5_a-steroid_4-DH_C"/>
</dbReference>
<feature type="transmembrane region" description="Helical" evidence="5">
    <location>
        <begin position="16"/>
        <end position="34"/>
    </location>
</feature>
<feature type="transmembrane region" description="Helical" evidence="5">
    <location>
        <begin position="80"/>
        <end position="101"/>
    </location>
</feature>
<dbReference type="InterPro" id="IPR039698">
    <property type="entry name" value="Dfg10/SRD5A3"/>
</dbReference>
<dbReference type="Proteomes" id="UP000182658">
    <property type="component" value="Unassembled WGS sequence"/>
</dbReference>
<evidence type="ECO:0000256" key="1">
    <source>
        <dbReference type="ARBA" id="ARBA00004127"/>
    </source>
</evidence>
<sequence length="295" mass="32805">MLSVLRFVPDWSPAQWLRACYILATSLVLGVAILPKRARGYLLTYGARGSKPAVEEGTGEPRQGRLVAFVTSCGQIPHSWFASFYMVSVACSVFWLIQYLTDGRILHFLTTRQAAASAPGMEPGQVVLLWTLMFLQGSRRLVESLVLVKPGSKSTMWIVHWLLAIVFYTAMSLSVWIEGSVSPTTVAATIVYLVAAINQYQCHKHLASLKKYSLPDRGAFRSLICPHYTFECLVYWSMAVAGAPKGELCNRTVIFGLFFVGTNLGVTAGTSRTWYEGKFGVDAVKKRWNMIPLLY</sequence>
<name>A0A1J7J2U3_9PEZI</name>
<evidence type="ECO:0000313" key="7">
    <source>
        <dbReference type="EMBL" id="OIW34094.1"/>
    </source>
</evidence>
<organism evidence="7 8">
    <name type="scientific">Coniochaeta ligniaria NRRL 30616</name>
    <dbReference type="NCBI Taxonomy" id="1408157"/>
    <lineage>
        <taxon>Eukaryota</taxon>
        <taxon>Fungi</taxon>
        <taxon>Dikarya</taxon>
        <taxon>Ascomycota</taxon>
        <taxon>Pezizomycotina</taxon>
        <taxon>Sordariomycetes</taxon>
        <taxon>Sordariomycetidae</taxon>
        <taxon>Coniochaetales</taxon>
        <taxon>Coniochaetaceae</taxon>
        <taxon>Coniochaeta</taxon>
    </lineage>
</organism>
<dbReference type="GO" id="GO:0006488">
    <property type="term" value="P:dolichol-linked oligosaccharide biosynthetic process"/>
    <property type="evidence" value="ECO:0007669"/>
    <property type="project" value="UniProtKB-UniRule"/>
</dbReference>
<evidence type="ECO:0000256" key="3">
    <source>
        <dbReference type="ARBA" id="ARBA00022989"/>
    </source>
</evidence>
<dbReference type="PANTHER" id="PTHR14624:SF0">
    <property type="entry name" value="POLYPRENOL REDUCTASE"/>
    <property type="match status" value="1"/>
</dbReference>
<dbReference type="GO" id="GO:0003865">
    <property type="term" value="F:3-oxo-5-alpha-steroid 4-dehydrogenase activity"/>
    <property type="evidence" value="ECO:0007669"/>
    <property type="project" value="TreeGrafter"/>
</dbReference>
<accession>A0A1J7J2U3</accession>
<evidence type="ECO:0000256" key="4">
    <source>
        <dbReference type="ARBA" id="ARBA00023136"/>
    </source>
</evidence>
<keyword evidence="3 5" id="KW-1133">Transmembrane helix</keyword>
<dbReference type="GO" id="GO:0102389">
    <property type="term" value="F:polyprenol reductase activity"/>
    <property type="evidence" value="ECO:0007669"/>
    <property type="project" value="UniProtKB-UniRule"/>
</dbReference>
<comment type="catalytic activity">
    <reaction evidence="5">
        <text>a di-trans,poly-cis-dolichal + NADP(+) = a di-trans,poly-cis-polyprenal + NADPH + H(+)</text>
        <dbReference type="Rhea" id="RHEA:80727"/>
        <dbReference type="Rhea" id="RHEA-COMP:19536"/>
        <dbReference type="Rhea" id="RHEA-COMP:19537"/>
        <dbReference type="ChEBI" id="CHEBI:15378"/>
        <dbReference type="ChEBI" id="CHEBI:57783"/>
        <dbReference type="ChEBI" id="CHEBI:58349"/>
        <dbReference type="ChEBI" id="CHEBI:231623"/>
        <dbReference type="ChEBI" id="CHEBI:231637"/>
        <dbReference type="EC" id="1.3.1.94"/>
    </reaction>
    <physiologicalReaction direction="right-to-left" evidence="5">
        <dbReference type="Rhea" id="RHEA:80729"/>
    </physiologicalReaction>
</comment>
<dbReference type="PROSITE" id="PS50244">
    <property type="entry name" value="S5A_REDUCTASE"/>
    <property type="match status" value="1"/>
</dbReference>
<keyword evidence="5" id="KW-0521">NADP</keyword>
<evidence type="ECO:0000313" key="8">
    <source>
        <dbReference type="Proteomes" id="UP000182658"/>
    </source>
</evidence>